<sequence length="287" mass="32161">MGYTAAFIQWGILLGGSYYLYQKITEKSKKPSNGKSELKSRRNLKVNKKKKKSSKATSKEEEFVKADESQKKVALGKPTSLSSETVKAESEKPSKAAYVSEKKEDTISNPPRKQQNAKGKENVSKKDDLQHEQNISSSPVASTKSEKQNEEPENIGYSRSSTPASLKLKETVKVMQTPSSDSRNNDDDSDDGFQIVSKSKNGRKSVSSSIPQTKKQRQNQQRKEKFRELQEIADLEQRKKLASHRNELEMNMKRSKVASPNRFSPSSFVAVGQAGSSSSTPRYDTLW</sequence>
<dbReference type="RefSeq" id="XP_056037251.1">
    <property type="nucleotide sequence ID" value="XM_056179879.1"/>
</dbReference>
<dbReference type="AlphaFoldDB" id="A0AAF0AW09"/>
<feature type="compositionally biased region" description="Basic and acidic residues" evidence="1">
    <location>
        <begin position="221"/>
        <end position="252"/>
    </location>
</feature>
<feature type="compositionally biased region" description="Basic and acidic residues" evidence="1">
    <location>
        <begin position="86"/>
        <end position="106"/>
    </location>
</feature>
<reference evidence="2 3" key="1">
    <citation type="journal article" date="2023" name="G3 (Bethesda)">
        <title>A high-quality reference genome for the fission yeast Schizosaccharomyces osmophilus.</title>
        <authorList>
            <person name="Jia G.S."/>
            <person name="Zhang W.C."/>
            <person name="Liang Y."/>
            <person name="Liu X.H."/>
            <person name="Rhind N."/>
            <person name="Pidoux A."/>
            <person name="Brysch-Herzberg M."/>
            <person name="Du L.L."/>
        </authorList>
    </citation>
    <scope>NUCLEOTIDE SEQUENCE [LARGE SCALE GENOMIC DNA]</scope>
    <source>
        <strain evidence="2 3">CBS 15793</strain>
    </source>
</reference>
<name>A0AAF0AW09_9SCHI</name>
<feature type="compositionally biased region" description="Basic and acidic residues" evidence="1">
    <location>
        <begin position="118"/>
        <end position="131"/>
    </location>
</feature>
<accession>A0AAF0AW09</accession>
<feature type="compositionally biased region" description="Polar residues" evidence="1">
    <location>
        <begin position="132"/>
        <end position="143"/>
    </location>
</feature>
<protein>
    <submittedName>
        <fullName evidence="2">Schizosaccharomyces specific protein</fullName>
    </submittedName>
</protein>
<dbReference type="Proteomes" id="UP001212411">
    <property type="component" value="Chromosome 1"/>
</dbReference>
<evidence type="ECO:0000313" key="3">
    <source>
        <dbReference type="Proteomes" id="UP001212411"/>
    </source>
</evidence>
<dbReference type="EMBL" id="CP115611">
    <property type="protein sequence ID" value="WBW73008.1"/>
    <property type="molecule type" value="Genomic_DNA"/>
</dbReference>
<feature type="compositionally biased region" description="Basic and acidic residues" evidence="1">
    <location>
        <begin position="57"/>
        <end position="71"/>
    </location>
</feature>
<gene>
    <name evidence="2" type="ORF">SOMG_01086</name>
</gene>
<feature type="compositionally biased region" description="Polar residues" evidence="1">
    <location>
        <begin position="274"/>
        <end position="287"/>
    </location>
</feature>
<feature type="compositionally biased region" description="Polar residues" evidence="1">
    <location>
        <begin position="107"/>
        <end position="117"/>
    </location>
</feature>
<dbReference type="GeneID" id="80874568"/>
<proteinExistence type="predicted"/>
<dbReference type="KEGG" id="som:SOMG_01086"/>
<evidence type="ECO:0000313" key="2">
    <source>
        <dbReference type="EMBL" id="WBW73008.1"/>
    </source>
</evidence>
<feature type="compositionally biased region" description="Polar residues" evidence="1">
    <location>
        <begin position="196"/>
        <end position="211"/>
    </location>
</feature>
<evidence type="ECO:0000256" key="1">
    <source>
        <dbReference type="SAM" id="MobiDB-lite"/>
    </source>
</evidence>
<organism evidence="2 3">
    <name type="scientific">Schizosaccharomyces osmophilus</name>
    <dbReference type="NCBI Taxonomy" id="2545709"/>
    <lineage>
        <taxon>Eukaryota</taxon>
        <taxon>Fungi</taxon>
        <taxon>Dikarya</taxon>
        <taxon>Ascomycota</taxon>
        <taxon>Taphrinomycotina</taxon>
        <taxon>Schizosaccharomycetes</taxon>
        <taxon>Schizosaccharomycetales</taxon>
        <taxon>Schizosaccharomycetaceae</taxon>
        <taxon>Schizosaccharomyces</taxon>
    </lineage>
</organism>
<feature type="compositionally biased region" description="Basic residues" evidence="1">
    <location>
        <begin position="41"/>
        <end position="54"/>
    </location>
</feature>
<keyword evidence="3" id="KW-1185">Reference proteome</keyword>
<feature type="region of interest" description="Disordered" evidence="1">
    <location>
        <begin position="28"/>
        <end position="287"/>
    </location>
</feature>